<feature type="region of interest" description="Disordered" evidence="2">
    <location>
        <begin position="15"/>
        <end position="440"/>
    </location>
</feature>
<dbReference type="Proteomes" id="UP000799438">
    <property type="component" value="Unassembled WGS sequence"/>
</dbReference>
<protein>
    <submittedName>
        <fullName evidence="3">Uncharacterized protein</fullName>
    </submittedName>
</protein>
<evidence type="ECO:0000256" key="2">
    <source>
        <dbReference type="SAM" id="MobiDB-lite"/>
    </source>
</evidence>
<feature type="compositionally biased region" description="Polar residues" evidence="2">
    <location>
        <begin position="191"/>
        <end position="204"/>
    </location>
</feature>
<feature type="compositionally biased region" description="Low complexity" evidence="2">
    <location>
        <begin position="335"/>
        <end position="349"/>
    </location>
</feature>
<evidence type="ECO:0000313" key="5">
    <source>
        <dbReference type="Proteomes" id="UP000799438"/>
    </source>
</evidence>
<keyword evidence="1" id="KW-0175">Coiled coil</keyword>
<feature type="compositionally biased region" description="Basic residues" evidence="2">
    <location>
        <begin position="404"/>
        <end position="416"/>
    </location>
</feature>
<reference evidence="3" key="1">
    <citation type="journal article" date="2020" name="Stud. Mycol.">
        <title>101 Dothideomycetes genomes: a test case for predicting lifestyles and emergence of pathogens.</title>
        <authorList>
            <person name="Haridas S."/>
            <person name="Albert R."/>
            <person name="Binder M."/>
            <person name="Bloem J."/>
            <person name="Labutti K."/>
            <person name="Salamov A."/>
            <person name="Andreopoulos B."/>
            <person name="Baker S."/>
            <person name="Barry K."/>
            <person name="Bills G."/>
            <person name="Bluhm B."/>
            <person name="Cannon C."/>
            <person name="Castanera R."/>
            <person name="Culley D."/>
            <person name="Daum C."/>
            <person name="Ezra D."/>
            <person name="Gonzalez J."/>
            <person name="Henrissat B."/>
            <person name="Kuo A."/>
            <person name="Liang C."/>
            <person name="Lipzen A."/>
            <person name="Lutzoni F."/>
            <person name="Magnuson J."/>
            <person name="Mondo S."/>
            <person name="Nolan M."/>
            <person name="Ohm R."/>
            <person name="Pangilinan J."/>
            <person name="Park H.-J."/>
            <person name="Ramirez L."/>
            <person name="Alfaro M."/>
            <person name="Sun H."/>
            <person name="Tritt A."/>
            <person name="Yoshinaga Y."/>
            <person name="Zwiers L.-H."/>
            <person name="Turgeon B."/>
            <person name="Goodwin S."/>
            <person name="Spatafora J."/>
            <person name="Crous P."/>
            <person name="Grigoriev I."/>
        </authorList>
    </citation>
    <scope>NUCLEOTIDE SEQUENCE</scope>
    <source>
        <strain evidence="3">CBS 121167</strain>
    </source>
</reference>
<evidence type="ECO:0000313" key="3">
    <source>
        <dbReference type="EMBL" id="KAF2136261.1"/>
    </source>
</evidence>
<feature type="compositionally biased region" description="Polar residues" evidence="2">
    <location>
        <begin position="312"/>
        <end position="328"/>
    </location>
</feature>
<feature type="compositionally biased region" description="Basic and acidic residues" evidence="2">
    <location>
        <begin position="370"/>
        <end position="382"/>
    </location>
</feature>
<dbReference type="EMBL" id="ML995527">
    <property type="protein sequence ID" value="KAF2136261.1"/>
    <property type="molecule type" value="Genomic_DNA"/>
</dbReference>
<evidence type="ECO:0000313" key="4">
    <source>
        <dbReference type="EMBL" id="KAF2136357.1"/>
    </source>
</evidence>
<feature type="compositionally biased region" description="Low complexity" evidence="2">
    <location>
        <begin position="254"/>
        <end position="263"/>
    </location>
</feature>
<sequence length="775" mass="81279">MASIQPAELAYILGQPRRATPTIPPGFSAPSSRLGTPGGSRLGTPVTGSVRPALPPGLPPPQHTITPAVPDIHPASRSSTPKKTKKDSTSSKAIETRPEAGKTPTIAKPDLDKPTADSTESVEVTEDRDFELEGRIERKEGKGKTEGKAEGKSKSEGKGKAGEALSTKAENLPSKPSAKAEKSASKVTADTKVTPTPSTPSRGQESPEEKTEAKSSLSTAKRQHPGPLHIPKKEAIISDAPITADSEPAKNPRATSISASASSRPVTPTGVTGSPMKRTAPGIMRITNTPKTETPPVLSAAAAPPTIPTLAQIRSRQPSVASINQPGTPLSEFVSDAASMTSASMSRTNSPPPNSRVGSAPTRSKTKSQARKERQERARQMTEEELGDTNTPTEEPIKQEAIQSRKKKEKKAKAPKPGKTVESTPVDSSEGTPAVEKKVESPVIEVKEEPAPEVAQPVETPKPALTAAGIIAKLEVAGEISHDAVENIFKSYPSGPNDRQIALADVPNRDREYHMEDDMIKAVVESHQAQRLGGEDGRISSRILVTPTGTIMRGLSKEEEDRYLELEARLTSSRPPAKWTQTKDPPTLDLDKIMRGLNIKTVLESAEKLARQQAQQKVQAAAGTPASAHAARVYDEAANYNDEFIMPASPTTPSAPTAAAGSTPTATSLPSSAQAAAVVAAAAATAAAGPAPFGSRYVHLNGVELSDDTGAALGVEVAGKIAGAGGFGLGGRAGVSGLVDVERELNFEKQRANDLTKKLNAAVKRNRRMVASAGH</sequence>
<accession>A0A6A6B0L9</accession>
<dbReference type="OrthoDB" id="1923159at2759"/>
<feature type="compositionally biased region" description="Pro residues" evidence="2">
    <location>
        <begin position="53"/>
        <end position="62"/>
    </location>
</feature>
<gene>
    <name evidence="4" type="ORF">K452DRAFT_138362</name>
    <name evidence="3" type="ORF">K452DRAFT_139030</name>
</gene>
<name>A0A6A6B0L9_9PEZI</name>
<dbReference type="RefSeq" id="XP_033392075.1">
    <property type="nucleotide sequence ID" value="XM_033535368.1"/>
</dbReference>
<organism evidence="3 5">
    <name type="scientific">Aplosporella prunicola CBS 121167</name>
    <dbReference type="NCBI Taxonomy" id="1176127"/>
    <lineage>
        <taxon>Eukaryota</taxon>
        <taxon>Fungi</taxon>
        <taxon>Dikarya</taxon>
        <taxon>Ascomycota</taxon>
        <taxon>Pezizomycotina</taxon>
        <taxon>Dothideomycetes</taxon>
        <taxon>Dothideomycetes incertae sedis</taxon>
        <taxon>Botryosphaeriales</taxon>
        <taxon>Aplosporellaceae</taxon>
        <taxon>Aplosporella</taxon>
    </lineage>
</organism>
<dbReference type="GeneID" id="54292862"/>
<proteinExistence type="predicted"/>
<feature type="compositionally biased region" description="Basic and acidic residues" evidence="2">
    <location>
        <begin position="86"/>
        <end position="100"/>
    </location>
</feature>
<keyword evidence="5" id="KW-1185">Reference proteome</keyword>
<dbReference type="EMBL" id="ML995524">
    <property type="protein sequence ID" value="KAF2136357.1"/>
    <property type="molecule type" value="Genomic_DNA"/>
</dbReference>
<feature type="compositionally biased region" description="Low complexity" evidence="2">
    <location>
        <begin position="300"/>
        <end position="311"/>
    </location>
</feature>
<dbReference type="AlphaFoldDB" id="A0A6A6B0L9"/>
<evidence type="ECO:0000256" key="1">
    <source>
        <dbReference type="SAM" id="Coils"/>
    </source>
</evidence>
<feature type="coiled-coil region" evidence="1">
    <location>
        <begin position="738"/>
        <end position="765"/>
    </location>
</feature>
<feature type="compositionally biased region" description="Basic and acidic residues" evidence="2">
    <location>
        <begin position="125"/>
        <end position="161"/>
    </location>
</feature>
<feature type="compositionally biased region" description="Polar residues" evidence="2">
    <location>
        <begin position="421"/>
        <end position="431"/>
    </location>
</feature>